<name>A0A6H5G7Y9_9HEMI</name>
<keyword evidence="3" id="KW-1185">Reference proteome</keyword>
<evidence type="ECO:0000313" key="3">
    <source>
        <dbReference type="Proteomes" id="UP000479000"/>
    </source>
</evidence>
<feature type="non-terminal residue" evidence="2">
    <location>
        <position position="51"/>
    </location>
</feature>
<dbReference type="Proteomes" id="UP000479000">
    <property type="component" value="Unassembled WGS sequence"/>
</dbReference>
<sequence length="51" mass="5690">MFQGTQRSEAGQMLREPLLPRTSRSSKCPGHPLTIERRSGAQVQDIIFSCS</sequence>
<protein>
    <submittedName>
        <fullName evidence="2">Uncharacterized protein</fullName>
    </submittedName>
</protein>
<proteinExistence type="predicted"/>
<evidence type="ECO:0000256" key="1">
    <source>
        <dbReference type="SAM" id="MobiDB-lite"/>
    </source>
</evidence>
<feature type="region of interest" description="Disordered" evidence="1">
    <location>
        <begin position="1"/>
        <end position="36"/>
    </location>
</feature>
<evidence type="ECO:0000313" key="2">
    <source>
        <dbReference type="EMBL" id="CAA9998978.1"/>
    </source>
</evidence>
<accession>A0A6H5G7Y9</accession>
<gene>
    <name evidence="2" type="ORF">NTEN_LOCUS5261</name>
</gene>
<reference evidence="2 3" key="1">
    <citation type="submission" date="2020-02" db="EMBL/GenBank/DDBJ databases">
        <authorList>
            <person name="Ferguson B K."/>
        </authorList>
    </citation>
    <scope>NUCLEOTIDE SEQUENCE [LARGE SCALE GENOMIC DNA]</scope>
</reference>
<dbReference type="AlphaFoldDB" id="A0A6H5G7Y9"/>
<dbReference type="EMBL" id="CADCXU010007948">
    <property type="protein sequence ID" value="CAA9998978.1"/>
    <property type="molecule type" value="Genomic_DNA"/>
</dbReference>
<organism evidence="2 3">
    <name type="scientific">Nesidiocoris tenuis</name>
    <dbReference type="NCBI Taxonomy" id="355587"/>
    <lineage>
        <taxon>Eukaryota</taxon>
        <taxon>Metazoa</taxon>
        <taxon>Ecdysozoa</taxon>
        <taxon>Arthropoda</taxon>
        <taxon>Hexapoda</taxon>
        <taxon>Insecta</taxon>
        <taxon>Pterygota</taxon>
        <taxon>Neoptera</taxon>
        <taxon>Paraneoptera</taxon>
        <taxon>Hemiptera</taxon>
        <taxon>Heteroptera</taxon>
        <taxon>Panheteroptera</taxon>
        <taxon>Cimicomorpha</taxon>
        <taxon>Miridae</taxon>
        <taxon>Dicyphina</taxon>
        <taxon>Nesidiocoris</taxon>
    </lineage>
</organism>